<dbReference type="InterPro" id="IPR000210">
    <property type="entry name" value="BTB/POZ_dom"/>
</dbReference>
<gene>
    <name evidence="2" type="primary">spopl</name>
    <name evidence="2" type="ORF">SNAT2548_LOCUS1683</name>
</gene>
<evidence type="ECO:0000313" key="2">
    <source>
        <dbReference type="EMBL" id="CAE6954462.1"/>
    </source>
</evidence>
<comment type="caution">
    <text evidence="2">The sequence shown here is derived from an EMBL/GenBank/DDBJ whole genome shotgun (WGS) entry which is preliminary data.</text>
</comment>
<dbReference type="PROSITE" id="PS50097">
    <property type="entry name" value="BTB"/>
    <property type="match status" value="1"/>
</dbReference>
<feature type="domain" description="BTB" evidence="1">
    <location>
        <begin position="61"/>
        <end position="123"/>
    </location>
</feature>
<dbReference type="Pfam" id="PF00651">
    <property type="entry name" value="BTB"/>
    <property type="match status" value="1"/>
</dbReference>
<dbReference type="SUPFAM" id="SSF54695">
    <property type="entry name" value="POZ domain"/>
    <property type="match status" value="1"/>
</dbReference>
<evidence type="ECO:0000259" key="1">
    <source>
        <dbReference type="PROSITE" id="PS50097"/>
    </source>
</evidence>
<dbReference type="InterPro" id="IPR011333">
    <property type="entry name" value="SKP1/BTB/POZ_sf"/>
</dbReference>
<keyword evidence="3" id="KW-1185">Reference proteome</keyword>
<proteinExistence type="predicted"/>
<organism evidence="2 3">
    <name type="scientific">Symbiodinium natans</name>
    <dbReference type="NCBI Taxonomy" id="878477"/>
    <lineage>
        <taxon>Eukaryota</taxon>
        <taxon>Sar</taxon>
        <taxon>Alveolata</taxon>
        <taxon>Dinophyceae</taxon>
        <taxon>Suessiales</taxon>
        <taxon>Symbiodiniaceae</taxon>
        <taxon>Symbiodinium</taxon>
    </lineage>
</organism>
<dbReference type="EMBL" id="CAJNDS010000096">
    <property type="protein sequence ID" value="CAE6954462.1"/>
    <property type="molecule type" value="Genomic_DNA"/>
</dbReference>
<name>A0A812HLJ1_9DINO</name>
<dbReference type="OrthoDB" id="2359033at2759"/>
<dbReference type="Gene3D" id="3.30.710.10">
    <property type="entry name" value="Potassium Channel Kv1.1, Chain A"/>
    <property type="match status" value="1"/>
</dbReference>
<evidence type="ECO:0000313" key="3">
    <source>
        <dbReference type="Proteomes" id="UP000604046"/>
    </source>
</evidence>
<dbReference type="PANTHER" id="PTHR24413">
    <property type="entry name" value="SPECKLE-TYPE POZ PROTEIN"/>
    <property type="match status" value="1"/>
</dbReference>
<dbReference type="SMART" id="SM00225">
    <property type="entry name" value="BTB"/>
    <property type="match status" value="1"/>
</dbReference>
<dbReference type="CDD" id="cd14733">
    <property type="entry name" value="BACK"/>
    <property type="match status" value="1"/>
</dbReference>
<reference evidence="2" key="1">
    <citation type="submission" date="2021-02" db="EMBL/GenBank/DDBJ databases">
        <authorList>
            <person name="Dougan E. K."/>
            <person name="Rhodes N."/>
            <person name="Thang M."/>
            <person name="Chan C."/>
        </authorList>
    </citation>
    <scope>NUCLEOTIDE SEQUENCE</scope>
</reference>
<sequence length="404" mass="44744">MAIEARDLGSASGVWQMCIGKECNFTLVVKECYTDPEAARSLEGSDGAVEGSAELSEVKRVKRREFKVWSPLLTGWSPVFERMLSSDNYVESRELQVVISDFAAEAVEIFVHFLYAGVVKGTPAMLVQVAALADKYQVSQLHALCLESVMKALTPETACEIFAAADHFHMTSLRGEALEKILIRPDKALQARPNLSAKLLEEILDSGLLCIEYTALVSMFRSWDTKKEGGDLLQPVIEAHIKRATARKPGEHSRNVLYTLWSRYEKAGKNGAFLGNWVVVTLDQAELGAENANWLMDGARYGRLNDLSPGWIKWELPHSAVRVLGFSFSHDIHNTASLEILCSEDGVAWHLASACKKQCIKARTLLACKKPPGPVKFFKVHVLEGMIASFFRTNFCIHGILQGG</sequence>
<dbReference type="AlphaFoldDB" id="A0A812HLJ1"/>
<dbReference type="Proteomes" id="UP000604046">
    <property type="component" value="Unassembled WGS sequence"/>
</dbReference>
<accession>A0A812HLJ1</accession>
<protein>
    <submittedName>
        <fullName evidence="2">Spopl protein</fullName>
    </submittedName>
</protein>